<dbReference type="Pfam" id="PF13361">
    <property type="entry name" value="UvrD_C"/>
    <property type="match status" value="1"/>
</dbReference>
<dbReference type="PANTHER" id="PTHR11070:SF23">
    <property type="entry name" value="RECBCD ENZYME SUBUNIT RECB"/>
    <property type="match status" value="1"/>
</dbReference>
<evidence type="ECO:0000313" key="8">
    <source>
        <dbReference type="Proteomes" id="UP000282433"/>
    </source>
</evidence>
<dbReference type="GO" id="GO:0003677">
    <property type="term" value="F:DNA binding"/>
    <property type="evidence" value="ECO:0007669"/>
    <property type="project" value="InterPro"/>
</dbReference>
<keyword evidence="7" id="KW-0269">Exonuclease</keyword>
<dbReference type="Proteomes" id="UP000282433">
    <property type="component" value="Chromosome"/>
</dbReference>
<keyword evidence="5" id="KW-0175">Coiled coil</keyword>
<feature type="domain" description="UvrD-like helicase C-terminal" evidence="6">
    <location>
        <begin position="22"/>
        <end position="102"/>
    </location>
</feature>
<accession>A0A447RQB2</accession>
<name>A0A447RQB2_KLEPN</name>
<dbReference type="SUPFAM" id="SSF52540">
    <property type="entry name" value="P-loop containing nucleoside triphosphate hydrolases"/>
    <property type="match status" value="1"/>
</dbReference>
<dbReference type="EC" id="3.1.11.5" evidence="7"/>
<evidence type="ECO:0000259" key="6">
    <source>
        <dbReference type="Pfam" id="PF13361"/>
    </source>
</evidence>
<dbReference type="Gene3D" id="1.10.486.10">
    <property type="entry name" value="PCRA, domain 4"/>
    <property type="match status" value="1"/>
</dbReference>
<dbReference type="GO" id="GO:0005524">
    <property type="term" value="F:ATP binding"/>
    <property type="evidence" value="ECO:0007669"/>
    <property type="project" value="UniProtKB-KW"/>
</dbReference>
<evidence type="ECO:0000256" key="4">
    <source>
        <dbReference type="ARBA" id="ARBA00022840"/>
    </source>
</evidence>
<sequence>MRWLAQHIAEPDSNAASQQMRLESDKHLVQIVTIHKSKGLEYPLVCLPFIARFRKQDQAFYHDRETFAAVLDLGQDEASLELAEAERLAEDLRLLYVALTRAVWHCSLGVAPLSSRKSGNSDFHLSALGRLLQAGEAMDAAGLAARLADFCHGDIALQRPGELDLTPWQAPAATIPPIVGTRAAAPHRRRLAGDQLLRTAAAWFQRRGRICCRVWMLMPPASAKSWKSRS</sequence>
<dbReference type="AlphaFoldDB" id="A0A447RQB2"/>
<dbReference type="InterPro" id="IPR027417">
    <property type="entry name" value="P-loop_NTPase"/>
</dbReference>
<keyword evidence="7" id="KW-0540">Nuclease</keyword>
<evidence type="ECO:0000313" key="7">
    <source>
        <dbReference type="EMBL" id="VEB02003.1"/>
    </source>
</evidence>
<dbReference type="Gene3D" id="3.40.50.300">
    <property type="entry name" value="P-loop containing nucleotide triphosphate hydrolases"/>
    <property type="match status" value="1"/>
</dbReference>
<dbReference type="GO" id="GO:0043138">
    <property type="term" value="F:3'-5' DNA helicase activity"/>
    <property type="evidence" value="ECO:0007669"/>
    <property type="project" value="TreeGrafter"/>
</dbReference>
<feature type="coiled-coil region" evidence="5">
    <location>
        <begin position="75"/>
        <end position="102"/>
    </location>
</feature>
<keyword evidence="3" id="KW-0347">Helicase</keyword>
<organism evidence="7 8">
    <name type="scientific">Klebsiella pneumoniae</name>
    <dbReference type="NCBI Taxonomy" id="573"/>
    <lineage>
        <taxon>Bacteria</taxon>
        <taxon>Pseudomonadati</taxon>
        <taxon>Pseudomonadota</taxon>
        <taxon>Gammaproteobacteria</taxon>
        <taxon>Enterobacterales</taxon>
        <taxon>Enterobacteriaceae</taxon>
        <taxon>Klebsiella/Raoultella group</taxon>
        <taxon>Klebsiella</taxon>
        <taxon>Klebsiella pneumoniae complex</taxon>
    </lineage>
</organism>
<dbReference type="GO" id="GO:0009338">
    <property type="term" value="C:exodeoxyribonuclease V complex"/>
    <property type="evidence" value="ECO:0007669"/>
    <property type="project" value="TreeGrafter"/>
</dbReference>
<dbReference type="InterPro" id="IPR014017">
    <property type="entry name" value="DNA_helicase_UvrD-like_C"/>
</dbReference>
<keyword evidence="4" id="KW-0067">ATP-binding</keyword>
<reference evidence="7 8" key="1">
    <citation type="submission" date="2018-12" db="EMBL/GenBank/DDBJ databases">
        <authorList>
            <consortium name="Pathogen Informatics"/>
        </authorList>
    </citation>
    <scope>NUCLEOTIDE SEQUENCE [LARGE SCALE GENOMIC DNA]</scope>
    <source>
        <strain evidence="7 8">NCTC13635</strain>
    </source>
</reference>
<keyword evidence="1" id="KW-0547">Nucleotide-binding</keyword>
<evidence type="ECO:0000256" key="3">
    <source>
        <dbReference type="ARBA" id="ARBA00022806"/>
    </source>
</evidence>
<dbReference type="PANTHER" id="PTHR11070">
    <property type="entry name" value="UVRD / RECB / PCRA DNA HELICASE FAMILY MEMBER"/>
    <property type="match status" value="1"/>
</dbReference>
<dbReference type="InterPro" id="IPR000212">
    <property type="entry name" value="DNA_helicase_UvrD/REP"/>
</dbReference>
<protein>
    <submittedName>
        <fullName evidence="7">Exonuclease V subunit beta</fullName>
        <ecNumber evidence="7">3.1.11.5</ecNumber>
    </submittedName>
</protein>
<gene>
    <name evidence="7" type="primary">recB_3</name>
    <name evidence="7" type="ORF">NCTC13635_02520</name>
</gene>
<evidence type="ECO:0000256" key="1">
    <source>
        <dbReference type="ARBA" id="ARBA00022741"/>
    </source>
</evidence>
<dbReference type="GO" id="GO:0005829">
    <property type="term" value="C:cytosol"/>
    <property type="evidence" value="ECO:0007669"/>
    <property type="project" value="TreeGrafter"/>
</dbReference>
<evidence type="ECO:0000256" key="5">
    <source>
        <dbReference type="SAM" id="Coils"/>
    </source>
</evidence>
<keyword evidence="2 7" id="KW-0378">Hydrolase</keyword>
<dbReference type="GO" id="GO:0008854">
    <property type="term" value="F:exodeoxyribonuclease V activity"/>
    <property type="evidence" value="ECO:0007669"/>
    <property type="project" value="UniProtKB-EC"/>
</dbReference>
<dbReference type="EMBL" id="LR134162">
    <property type="protein sequence ID" value="VEB02003.1"/>
    <property type="molecule type" value="Genomic_DNA"/>
</dbReference>
<proteinExistence type="predicted"/>
<evidence type="ECO:0000256" key="2">
    <source>
        <dbReference type="ARBA" id="ARBA00022801"/>
    </source>
</evidence>
<dbReference type="GO" id="GO:0000725">
    <property type="term" value="P:recombinational repair"/>
    <property type="evidence" value="ECO:0007669"/>
    <property type="project" value="TreeGrafter"/>
</dbReference>